<accession>A0A371DB52</accession>
<evidence type="ECO:0000313" key="2">
    <source>
        <dbReference type="EMBL" id="RDX49771.1"/>
    </source>
</evidence>
<organism evidence="2 3">
    <name type="scientific">Lentinus brumalis</name>
    <dbReference type="NCBI Taxonomy" id="2498619"/>
    <lineage>
        <taxon>Eukaryota</taxon>
        <taxon>Fungi</taxon>
        <taxon>Dikarya</taxon>
        <taxon>Basidiomycota</taxon>
        <taxon>Agaricomycotina</taxon>
        <taxon>Agaricomycetes</taxon>
        <taxon>Polyporales</taxon>
        <taxon>Polyporaceae</taxon>
        <taxon>Lentinus</taxon>
    </lineage>
</organism>
<evidence type="ECO:0000313" key="3">
    <source>
        <dbReference type="Proteomes" id="UP000256964"/>
    </source>
</evidence>
<name>A0A371DB52_9APHY</name>
<evidence type="ECO:0000256" key="1">
    <source>
        <dbReference type="SAM" id="MobiDB-lite"/>
    </source>
</evidence>
<proteinExistence type="predicted"/>
<dbReference type="Proteomes" id="UP000256964">
    <property type="component" value="Unassembled WGS sequence"/>
</dbReference>
<gene>
    <name evidence="2" type="ORF">OH76DRAFT_511622</name>
</gene>
<feature type="compositionally biased region" description="Basic residues" evidence="1">
    <location>
        <begin position="69"/>
        <end position="86"/>
    </location>
</feature>
<dbReference type="EMBL" id="KZ857403">
    <property type="protein sequence ID" value="RDX49771.1"/>
    <property type="molecule type" value="Genomic_DNA"/>
</dbReference>
<feature type="region of interest" description="Disordered" evidence="1">
    <location>
        <begin position="62"/>
        <end position="94"/>
    </location>
</feature>
<protein>
    <submittedName>
        <fullName evidence="2">Uncharacterized protein</fullName>
    </submittedName>
</protein>
<reference evidence="2 3" key="1">
    <citation type="journal article" date="2018" name="Biotechnol. Biofuels">
        <title>Integrative visual omics of the white-rot fungus Polyporus brumalis exposes the biotechnological potential of its oxidative enzymes for delignifying raw plant biomass.</title>
        <authorList>
            <person name="Miyauchi S."/>
            <person name="Rancon A."/>
            <person name="Drula E."/>
            <person name="Hage H."/>
            <person name="Chaduli D."/>
            <person name="Favel A."/>
            <person name="Grisel S."/>
            <person name="Henrissat B."/>
            <person name="Herpoel-Gimbert I."/>
            <person name="Ruiz-Duenas F.J."/>
            <person name="Chevret D."/>
            <person name="Hainaut M."/>
            <person name="Lin J."/>
            <person name="Wang M."/>
            <person name="Pangilinan J."/>
            <person name="Lipzen A."/>
            <person name="Lesage-Meessen L."/>
            <person name="Navarro D."/>
            <person name="Riley R."/>
            <person name="Grigoriev I.V."/>
            <person name="Zhou S."/>
            <person name="Raouche S."/>
            <person name="Rosso M.N."/>
        </authorList>
    </citation>
    <scope>NUCLEOTIDE SEQUENCE [LARGE SCALE GENOMIC DNA]</scope>
    <source>
        <strain evidence="2 3">BRFM 1820</strain>
    </source>
</reference>
<keyword evidence="3" id="KW-1185">Reference proteome</keyword>
<sequence length="117" mass="13132">MPHREPGNSRRKSGWAGGSRIRNRLSGVRCVKHSVRLSFTSVFLSATSLFVWSGGTEMMSSTACEVPGRHRGNRRKDLRGGRRGQRSRSTSDRADVRVSQRALCGERCCCGVWIYYP</sequence>
<dbReference type="AlphaFoldDB" id="A0A371DB52"/>